<name>A0A8H6S0Y6_9AGAR</name>
<reference evidence="1" key="1">
    <citation type="submission" date="2020-05" db="EMBL/GenBank/DDBJ databases">
        <title>Mycena genomes resolve the evolution of fungal bioluminescence.</title>
        <authorList>
            <person name="Tsai I.J."/>
        </authorList>
    </citation>
    <scope>NUCLEOTIDE SEQUENCE</scope>
    <source>
        <strain evidence="1">171206Taipei</strain>
    </source>
</reference>
<dbReference type="OrthoDB" id="2900663at2759"/>
<organism evidence="1 2">
    <name type="scientific">Mycena indigotica</name>
    <dbReference type="NCBI Taxonomy" id="2126181"/>
    <lineage>
        <taxon>Eukaryota</taxon>
        <taxon>Fungi</taxon>
        <taxon>Dikarya</taxon>
        <taxon>Basidiomycota</taxon>
        <taxon>Agaricomycotina</taxon>
        <taxon>Agaricomycetes</taxon>
        <taxon>Agaricomycetidae</taxon>
        <taxon>Agaricales</taxon>
        <taxon>Marasmiineae</taxon>
        <taxon>Mycenaceae</taxon>
        <taxon>Mycena</taxon>
    </lineage>
</organism>
<evidence type="ECO:0000313" key="1">
    <source>
        <dbReference type="EMBL" id="KAF7290220.1"/>
    </source>
</evidence>
<gene>
    <name evidence="1" type="ORF">MIND_01335500</name>
</gene>
<dbReference type="RefSeq" id="XP_037213798.1">
    <property type="nucleotide sequence ID" value="XM_037369802.1"/>
</dbReference>
<sequence>MSSTAPRLPPELEFAVFSEAAKVSRQVHYTLLLVARRVCLWLEPLLYRTLFFGHEYRSPELSTMSLPRQSFLVVTVRHIVVCGNPPGAPLRLFSAVPHIAIGGPYRARDMRDAFFALTNLRSLATDPRIIADGCLTTADAVRPVFAVLTHLELFRRPPGVAEFCAALPCLTHVALNEDIDSWDDAEPVIDAILTKSTKLILLVVLEEPDELPLADCVSESLSDPRLVITTSVDWAEGALDMWSYWDAAREFLQGKANGLIAADQFRAWRC</sequence>
<dbReference type="Proteomes" id="UP000636479">
    <property type="component" value="Unassembled WGS sequence"/>
</dbReference>
<dbReference type="EMBL" id="JACAZF010000015">
    <property type="protein sequence ID" value="KAF7290220.1"/>
    <property type="molecule type" value="Genomic_DNA"/>
</dbReference>
<accession>A0A8H6S0Y6</accession>
<dbReference type="AlphaFoldDB" id="A0A8H6S0Y6"/>
<protein>
    <submittedName>
        <fullName evidence="1">Uncharacterized protein</fullName>
    </submittedName>
</protein>
<proteinExistence type="predicted"/>
<keyword evidence="2" id="KW-1185">Reference proteome</keyword>
<comment type="caution">
    <text evidence="1">The sequence shown here is derived from an EMBL/GenBank/DDBJ whole genome shotgun (WGS) entry which is preliminary data.</text>
</comment>
<dbReference type="GeneID" id="59352318"/>
<evidence type="ECO:0000313" key="2">
    <source>
        <dbReference type="Proteomes" id="UP000636479"/>
    </source>
</evidence>